<feature type="domain" description="Myb-like" evidence="5">
    <location>
        <begin position="622"/>
        <end position="682"/>
    </location>
</feature>
<gene>
    <name evidence="6" type="ORF">CXB51_022561</name>
</gene>
<keyword evidence="1" id="KW-0479">Metal-binding</keyword>
<dbReference type="AlphaFoldDB" id="A0A8J5YVZ8"/>
<dbReference type="SUPFAM" id="SSF57903">
    <property type="entry name" value="FYVE/PHD zinc finger"/>
    <property type="match status" value="1"/>
</dbReference>
<evidence type="ECO:0000313" key="7">
    <source>
        <dbReference type="Proteomes" id="UP000701853"/>
    </source>
</evidence>
<evidence type="ECO:0000256" key="3">
    <source>
        <dbReference type="ARBA" id="ARBA00022833"/>
    </source>
</evidence>
<comment type="caution">
    <text evidence="6">The sequence shown here is derived from an EMBL/GenBank/DDBJ whole genome shotgun (WGS) entry which is preliminary data.</text>
</comment>
<proteinExistence type="predicted"/>
<dbReference type="GO" id="GO:0008270">
    <property type="term" value="F:zinc ion binding"/>
    <property type="evidence" value="ECO:0007669"/>
    <property type="project" value="UniProtKB-KW"/>
</dbReference>
<dbReference type="InterPro" id="IPR001005">
    <property type="entry name" value="SANT/Myb"/>
</dbReference>
<dbReference type="PANTHER" id="PTHR47863:SF4">
    <property type="entry name" value="RING_FYVE_PHD ZINC FINGER SUPERFAMILY PROTEIN"/>
    <property type="match status" value="1"/>
</dbReference>
<organism evidence="6 7">
    <name type="scientific">Gossypium anomalum</name>
    <dbReference type="NCBI Taxonomy" id="47600"/>
    <lineage>
        <taxon>Eukaryota</taxon>
        <taxon>Viridiplantae</taxon>
        <taxon>Streptophyta</taxon>
        <taxon>Embryophyta</taxon>
        <taxon>Tracheophyta</taxon>
        <taxon>Spermatophyta</taxon>
        <taxon>Magnoliopsida</taxon>
        <taxon>eudicotyledons</taxon>
        <taxon>Gunneridae</taxon>
        <taxon>Pentapetalae</taxon>
        <taxon>rosids</taxon>
        <taxon>malvids</taxon>
        <taxon>Malvales</taxon>
        <taxon>Malvaceae</taxon>
        <taxon>Malvoideae</taxon>
        <taxon>Gossypium</taxon>
    </lineage>
</organism>
<dbReference type="EMBL" id="JAHUZN010000009">
    <property type="protein sequence ID" value="KAG8483715.1"/>
    <property type="molecule type" value="Genomic_DNA"/>
</dbReference>
<feature type="region of interest" description="Disordered" evidence="4">
    <location>
        <begin position="324"/>
        <end position="359"/>
    </location>
</feature>
<evidence type="ECO:0000259" key="5">
    <source>
        <dbReference type="PROSITE" id="PS50090"/>
    </source>
</evidence>
<dbReference type="SMART" id="SM00249">
    <property type="entry name" value="PHD"/>
    <property type="match status" value="1"/>
</dbReference>
<evidence type="ECO:0000256" key="2">
    <source>
        <dbReference type="ARBA" id="ARBA00022771"/>
    </source>
</evidence>
<feature type="compositionally biased region" description="Basic and acidic residues" evidence="4">
    <location>
        <begin position="524"/>
        <end position="544"/>
    </location>
</feature>
<keyword evidence="2" id="KW-0863">Zinc-finger</keyword>
<dbReference type="InterPro" id="IPR001965">
    <property type="entry name" value="Znf_PHD"/>
</dbReference>
<dbReference type="PROSITE" id="PS50090">
    <property type="entry name" value="MYB_LIKE"/>
    <property type="match status" value="1"/>
</dbReference>
<keyword evidence="7" id="KW-1185">Reference proteome</keyword>
<evidence type="ECO:0000313" key="6">
    <source>
        <dbReference type="EMBL" id="KAG8483715.1"/>
    </source>
</evidence>
<dbReference type="InterPro" id="IPR013083">
    <property type="entry name" value="Znf_RING/FYVE/PHD"/>
</dbReference>
<accession>A0A8J5YVZ8</accession>
<feature type="region of interest" description="Disordered" evidence="4">
    <location>
        <begin position="524"/>
        <end position="560"/>
    </location>
</feature>
<dbReference type="InterPro" id="IPR011011">
    <property type="entry name" value="Znf_FYVE_PHD"/>
</dbReference>
<reference evidence="6 7" key="1">
    <citation type="journal article" date="2021" name="bioRxiv">
        <title>The Gossypium anomalum genome as a resource for cotton improvement and evolutionary analysis of hybrid incompatibility.</title>
        <authorList>
            <person name="Grover C.E."/>
            <person name="Yuan D."/>
            <person name="Arick M.A."/>
            <person name="Miller E.R."/>
            <person name="Hu G."/>
            <person name="Peterson D.G."/>
            <person name="Wendel J.F."/>
            <person name="Udall J.A."/>
        </authorList>
    </citation>
    <scope>NUCLEOTIDE SEQUENCE [LARGE SCALE GENOMIC DNA]</scope>
    <source>
        <strain evidence="6">JFW-Udall</strain>
        <tissue evidence="6">Leaf</tissue>
    </source>
</reference>
<dbReference type="SUPFAM" id="SSF46689">
    <property type="entry name" value="Homeodomain-like"/>
    <property type="match status" value="1"/>
</dbReference>
<evidence type="ECO:0000256" key="4">
    <source>
        <dbReference type="SAM" id="MobiDB-lite"/>
    </source>
</evidence>
<sequence length="712" mass="79108">MFRPYSYGPRAAWLWIIEYVSSFPQLDISIISGLIETAPILPEDLEENTSERVALRCLEELFGPQNSHGSVAPVSKAVLNPSASCDDVLDHILYHILQKVPLSDLKNAGPELLRWDGHSFIEHKRATLPKCALEQLKDVILLDDPYLDGNENGPPSRSDDSNDENGNQEELLGRNPIPSKRSRDELVAGNSKGVVSVNHGSMQCDLHLNAKKSKLVAKPACTIQAVAELPIHLHDDDEQLEDESQRIMKVTEIETNNLGKVSQIGEGDQDLCVASRTPGLIDAVGRVELLDNQMENVQNDNTDMMVEQKHGDIICPNVVINESSPVENGAPVKESSGDVGGNIDQDFTSSSQNSTSADGLQENIDLNGEKADMDHPCVEQICEDEDEIFNISLKKNLFLSSQRMASQDPVQNADWTEQNSCVKCNQNGRLLVCTSSGCLLAVHESCLDCPARFDDKGHFLCPFCACSVSISNYLEAKNKIILARKKLVAFMGLMGKLIQEQGRSWNHSKLNGNENLAGIQESGHLGREHEHKQEELPAKLKTSDDNPTTENTETFPINQVEVEGDDILKEVVGPQITDASQKLVNSDGEESSTSADDKYIISSHSTRSKKSETRQSFSPTRRLRRKKAPWTNDEEEMLGKGVQELANKDGTVPWKRILEFGTNVFLMDRTATDLKNKWRRVREITFTILFFENKSVDRIGKLTLACKILVEL</sequence>
<dbReference type="CDD" id="cd11660">
    <property type="entry name" value="SANT_TRF"/>
    <property type="match status" value="1"/>
</dbReference>
<feature type="compositionally biased region" description="Polar residues" evidence="4">
    <location>
        <begin position="545"/>
        <end position="557"/>
    </location>
</feature>
<dbReference type="Gene3D" id="3.30.40.10">
    <property type="entry name" value="Zinc/RING finger domain, C3HC4 (zinc finger)"/>
    <property type="match status" value="1"/>
</dbReference>
<feature type="compositionally biased region" description="Polar residues" evidence="4">
    <location>
        <begin position="345"/>
        <end position="358"/>
    </location>
</feature>
<dbReference type="PANTHER" id="PTHR47863">
    <property type="entry name" value="RING/FYVE/PHD ZINC FINGER SUPERFAMILY PROTEIN"/>
    <property type="match status" value="1"/>
</dbReference>
<feature type="region of interest" description="Disordered" evidence="4">
    <location>
        <begin position="579"/>
        <end position="631"/>
    </location>
</feature>
<dbReference type="InterPro" id="IPR009057">
    <property type="entry name" value="Homeodomain-like_sf"/>
</dbReference>
<dbReference type="OrthoDB" id="939472at2759"/>
<dbReference type="Proteomes" id="UP000701853">
    <property type="component" value="Chromosome 9"/>
</dbReference>
<protein>
    <recommendedName>
        <fullName evidence="5">Myb-like domain-containing protein</fullName>
    </recommendedName>
</protein>
<name>A0A8J5YVZ8_9ROSI</name>
<dbReference type="Gene3D" id="1.10.10.60">
    <property type="entry name" value="Homeodomain-like"/>
    <property type="match status" value="1"/>
</dbReference>
<keyword evidence="3" id="KW-0862">Zinc</keyword>
<feature type="region of interest" description="Disordered" evidence="4">
    <location>
        <begin position="144"/>
        <end position="186"/>
    </location>
</feature>
<evidence type="ECO:0000256" key="1">
    <source>
        <dbReference type="ARBA" id="ARBA00022723"/>
    </source>
</evidence>